<protein>
    <submittedName>
        <fullName evidence="1">Uncharacterized protein</fullName>
    </submittedName>
</protein>
<dbReference type="AlphaFoldDB" id="A0A0A8ZK61"/>
<evidence type="ECO:0000313" key="1">
    <source>
        <dbReference type="EMBL" id="JAD37095.1"/>
    </source>
</evidence>
<proteinExistence type="predicted"/>
<name>A0A0A8ZK61_ARUDO</name>
<sequence>MLVLLGDGFFISLVGVVVVKKCTEAGVCRLPQYIVLQPAEQIFRCLVALLINLLPITTFHCVVPTRSKAV</sequence>
<accession>A0A0A8ZK61</accession>
<reference evidence="1" key="2">
    <citation type="journal article" date="2015" name="Data Brief">
        <title>Shoot transcriptome of the giant reed, Arundo donax.</title>
        <authorList>
            <person name="Barrero R.A."/>
            <person name="Guerrero F.D."/>
            <person name="Moolhuijzen P."/>
            <person name="Goolsby J.A."/>
            <person name="Tidwell J."/>
            <person name="Bellgard S.E."/>
            <person name="Bellgard M.I."/>
        </authorList>
    </citation>
    <scope>NUCLEOTIDE SEQUENCE</scope>
    <source>
        <tissue evidence="1">Shoot tissue taken approximately 20 cm above the soil surface</tissue>
    </source>
</reference>
<reference evidence="1" key="1">
    <citation type="submission" date="2014-09" db="EMBL/GenBank/DDBJ databases">
        <authorList>
            <person name="Magalhaes I.L.F."/>
            <person name="Oliveira U."/>
            <person name="Santos F.R."/>
            <person name="Vidigal T.H.D.A."/>
            <person name="Brescovit A.D."/>
            <person name="Santos A.J."/>
        </authorList>
    </citation>
    <scope>NUCLEOTIDE SEQUENCE</scope>
    <source>
        <tissue evidence="1">Shoot tissue taken approximately 20 cm above the soil surface</tissue>
    </source>
</reference>
<dbReference type="EMBL" id="GBRH01260800">
    <property type="protein sequence ID" value="JAD37095.1"/>
    <property type="molecule type" value="Transcribed_RNA"/>
</dbReference>
<organism evidence="1">
    <name type="scientific">Arundo donax</name>
    <name type="common">Giant reed</name>
    <name type="synonym">Donax arundinaceus</name>
    <dbReference type="NCBI Taxonomy" id="35708"/>
    <lineage>
        <taxon>Eukaryota</taxon>
        <taxon>Viridiplantae</taxon>
        <taxon>Streptophyta</taxon>
        <taxon>Embryophyta</taxon>
        <taxon>Tracheophyta</taxon>
        <taxon>Spermatophyta</taxon>
        <taxon>Magnoliopsida</taxon>
        <taxon>Liliopsida</taxon>
        <taxon>Poales</taxon>
        <taxon>Poaceae</taxon>
        <taxon>PACMAD clade</taxon>
        <taxon>Arundinoideae</taxon>
        <taxon>Arundineae</taxon>
        <taxon>Arundo</taxon>
    </lineage>
</organism>